<dbReference type="Pfam" id="PF13853">
    <property type="entry name" value="7tm_4"/>
    <property type="match status" value="1"/>
</dbReference>
<evidence type="ECO:0000256" key="1">
    <source>
        <dbReference type="ARBA" id="ARBA00004651"/>
    </source>
</evidence>
<organism evidence="13">
    <name type="scientific">Xenopus tropicalis</name>
    <name type="common">Western clawed frog</name>
    <name type="synonym">Silurana tropicalis</name>
    <dbReference type="NCBI Taxonomy" id="8364"/>
    <lineage>
        <taxon>Eukaryota</taxon>
        <taxon>Metazoa</taxon>
        <taxon>Chordata</taxon>
        <taxon>Craniata</taxon>
        <taxon>Vertebrata</taxon>
        <taxon>Euteleostomi</taxon>
        <taxon>Amphibia</taxon>
        <taxon>Batrachia</taxon>
        <taxon>Anura</taxon>
        <taxon>Pipoidea</taxon>
        <taxon>Pipidae</taxon>
        <taxon>Xenopodinae</taxon>
        <taxon>Xenopus</taxon>
        <taxon>Silurana</taxon>
    </lineage>
</organism>
<dbReference type="GO" id="GO:0005886">
    <property type="term" value="C:plasma membrane"/>
    <property type="evidence" value="ECO:0007669"/>
    <property type="project" value="UniProtKB-SubCell"/>
</dbReference>
<keyword evidence="2 11" id="KW-1003">Cell membrane</keyword>
<comment type="subcellular location">
    <subcellularLocation>
        <location evidence="1 11">Cell membrane</location>
        <topology evidence="1 11">Multi-pass membrane protein</topology>
    </subcellularLocation>
</comment>
<feature type="transmembrane region" description="Helical" evidence="11">
    <location>
        <begin position="57"/>
        <end position="76"/>
    </location>
</feature>
<proteinExistence type="inferred from homology"/>
<keyword evidence="9 10" id="KW-0807">Transducer</keyword>
<dbReference type="GO" id="GO:0004930">
    <property type="term" value="F:G protein-coupled receptor activity"/>
    <property type="evidence" value="ECO:0007669"/>
    <property type="project" value="UniProtKB-KW"/>
</dbReference>
<keyword evidence="4 11" id="KW-0552">Olfaction</keyword>
<accession>A0A6I8SVM1</accession>
<evidence type="ECO:0000259" key="12">
    <source>
        <dbReference type="PROSITE" id="PS50262"/>
    </source>
</evidence>
<sequence>AGVNNTVSDFYILAFRVSGSFQILLFISILVMYLLAILGNMMIIVLVCLVSHLQTPMYFFLCNLAAQDIVFVSSTLPKLMAITATGDTSISFGGCFTQMSSFTFCVITEFSLLTFMAYDRYVAICIPLRYFIIMSKRACTLFAALSWLLGGFNSVFYFCIMYNLPFCYTQEINHFYCDLKAMIKISCGDITHLHTLMSFESVFLGLLPFALILVSYTYIIYNILNIRTSAGRAKTFSRCSSHLTIVFIFYGTLISTYLKPQSETSEELEKLMSLLYTAVVPMLNPLIYSLRNKDDVLKAMKNILQSLNTFSINIPTKHLCSKNLKKK</sequence>
<reference evidence="13" key="2">
    <citation type="submission" date="2020-05" db="UniProtKB">
        <authorList>
            <consortium name="Ensembl"/>
        </authorList>
    </citation>
    <scope>IDENTIFICATION</scope>
</reference>
<keyword evidence="5 11" id="KW-1133">Transmembrane helix</keyword>
<evidence type="ECO:0000256" key="10">
    <source>
        <dbReference type="RuleBase" id="RU000688"/>
    </source>
</evidence>
<dbReference type="FunFam" id="1.20.1070.10:FF:000008">
    <property type="entry name" value="Olfactory receptor"/>
    <property type="match status" value="1"/>
</dbReference>
<dbReference type="GeneTree" id="ENSGT01140000282524"/>
<evidence type="ECO:0000256" key="3">
    <source>
        <dbReference type="ARBA" id="ARBA00022692"/>
    </source>
</evidence>
<dbReference type="InterPro" id="IPR017452">
    <property type="entry name" value="GPCR_Rhodpsn_7TM"/>
</dbReference>
<dbReference type="CDD" id="cd13954">
    <property type="entry name" value="7tmA_OR"/>
    <property type="match status" value="1"/>
</dbReference>
<feature type="transmembrane region" description="Helical" evidence="11">
    <location>
        <begin position="202"/>
        <end position="221"/>
    </location>
</feature>
<feature type="transmembrane region" description="Helical" evidence="11">
    <location>
        <begin position="242"/>
        <end position="259"/>
    </location>
</feature>
<feature type="domain" description="G-protein coupled receptors family 1 profile" evidence="12">
    <location>
        <begin position="39"/>
        <end position="288"/>
    </location>
</feature>
<dbReference type="Gene3D" id="1.20.1070.10">
    <property type="entry name" value="Rhodopsin 7-helix transmembrane proteins"/>
    <property type="match status" value="1"/>
</dbReference>
<evidence type="ECO:0000256" key="11">
    <source>
        <dbReference type="RuleBase" id="RU363047"/>
    </source>
</evidence>
<dbReference type="GO" id="GO:0004984">
    <property type="term" value="F:olfactory receptor activity"/>
    <property type="evidence" value="ECO:0007669"/>
    <property type="project" value="InterPro"/>
</dbReference>
<evidence type="ECO:0000256" key="4">
    <source>
        <dbReference type="ARBA" id="ARBA00022725"/>
    </source>
</evidence>
<keyword evidence="3 10" id="KW-0812">Transmembrane</keyword>
<protein>
    <recommendedName>
        <fullName evidence="11">Olfactory receptor</fullName>
    </recommendedName>
</protein>
<dbReference type="InterPro" id="IPR000276">
    <property type="entry name" value="GPCR_Rhodpsn"/>
</dbReference>
<keyword evidence="11" id="KW-0716">Sensory transduction</keyword>
<dbReference type="InterPro" id="IPR050516">
    <property type="entry name" value="Olfactory_GPCR"/>
</dbReference>
<name>A0A6I8SVM1_XENTR</name>
<dbReference type="InParanoid" id="A0A6I8SVM1"/>
<evidence type="ECO:0000256" key="9">
    <source>
        <dbReference type="ARBA" id="ARBA00023224"/>
    </source>
</evidence>
<evidence type="ECO:0000256" key="5">
    <source>
        <dbReference type="ARBA" id="ARBA00022989"/>
    </source>
</evidence>
<feature type="transmembrane region" description="Helical" evidence="11">
    <location>
        <begin position="96"/>
        <end position="118"/>
    </location>
</feature>
<evidence type="ECO:0000256" key="6">
    <source>
        <dbReference type="ARBA" id="ARBA00023040"/>
    </source>
</evidence>
<keyword evidence="8 10" id="KW-0675">Receptor</keyword>
<dbReference type="PROSITE" id="PS00237">
    <property type="entry name" value="G_PROTEIN_RECEP_F1_1"/>
    <property type="match status" value="1"/>
</dbReference>
<keyword evidence="6 10" id="KW-0297">G-protein coupled receptor</keyword>
<feature type="transmembrane region" description="Helical" evidence="11">
    <location>
        <begin position="139"/>
        <end position="164"/>
    </location>
</feature>
<dbReference type="FunCoup" id="A0A6I8SVM1">
    <property type="interactions" value="642"/>
</dbReference>
<comment type="similarity">
    <text evidence="10">Belongs to the G-protein coupled receptor 1 family.</text>
</comment>
<evidence type="ECO:0000256" key="8">
    <source>
        <dbReference type="ARBA" id="ARBA00023170"/>
    </source>
</evidence>
<evidence type="ECO:0000256" key="7">
    <source>
        <dbReference type="ARBA" id="ARBA00023136"/>
    </source>
</evidence>
<dbReference type="PRINTS" id="PR00245">
    <property type="entry name" value="OLFACTORYR"/>
</dbReference>
<dbReference type="InterPro" id="IPR000725">
    <property type="entry name" value="Olfact_rcpt"/>
</dbReference>
<dbReference type="PRINTS" id="PR00237">
    <property type="entry name" value="GPCRRHODOPSN"/>
</dbReference>
<dbReference type="PANTHER" id="PTHR26452">
    <property type="entry name" value="OLFACTORY RECEPTOR"/>
    <property type="match status" value="1"/>
</dbReference>
<evidence type="ECO:0000313" key="13">
    <source>
        <dbReference type="Ensembl" id="ENSXETP00000096471"/>
    </source>
</evidence>
<reference evidence="13" key="1">
    <citation type="journal article" date="2010" name="Science">
        <title>The genome of the Western clawed frog Xenopus tropicalis.</title>
        <authorList>
            <person name="Hellsten U."/>
            <person name="Harland R.M."/>
            <person name="Gilchrist M.J."/>
            <person name="Hendrix D."/>
            <person name="Jurka J."/>
            <person name="Kapitonov V."/>
            <person name="Ovcharenko I."/>
            <person name="Putnam N.H."/>
            <person name="Shu S."/>
            <person name="Taher L."/>
            <person name="Blitz I.L."/>
            <person name="Blumberg B."/>
            <person name="Dichmann D.S."/>
            <person name="Dubchak I."/>
            <person name="Amaya E."/>
            <person name="Detter J.C."/>
            <person name="Fletcher R."/>
            <person name="Gerhard D.S."/>
            <person name="Goodstein D."/>
            <person name="Graves T."/>
            <person name="Grigoriev I.V."/>
            <person name="Grimwood J."/>
            <person name="Kawashima T."/>
            <person name="Lindquist E."/>
            <person name="Lucas S.M."/>
            <person name="Mead P.E."/>
            <person name="Mitros T."/>
            <person name="Ogino H."/>
            <person name="Ohta Y."/>
            <person name="Poliakov A.V."/>
            <person name="Pollet N."/>
            <person name="Robert J."/>
            <person name="Salamov A."/>
            <person name="Sater A.K."/>
            <person name="Schmutz J."/>
            <person name="Terry A."/>
            <person name="Vize P.D."/>
            <person name="Warren W.C."/>
            <person name="Wells D."/>
            <person name="Wills A."/>
            <person name="Wilson R.K."/>
            <person name="Zimmerman L.B."/>
            <person name="Zorn A.M."/>
            <person name="Grainger R."/>
            <person name="Grammer T."/>
            <person name="Khokha M.K."/>
            <person name="Richardson P.M."/>
            <person name="Rokhsar D.S."/>
        </authorList>
    </citation>
    <scope>NUCLEOTIDE SEQUENCE [LARGE SCALE GENOMIC DNA]</scope>
    <source>
        <strain evidence="13">Nigerian</strain>
    </source>
</reference>
<dbReference type="Ensembl" id="ENSXETT00000068476">
    <property type="protein sequence ID" value="ENSXETP00000096471"/>
    <property type="gene ID" value="ENSXETG00000041346"/>
</dbReference>
<feature type="transmembrane region" description="Helical" evidence="11">
    <location>
        <begin position="23"/>
        <end position="50"/>
    </location>
</feature>
<feature type="transmembrane region" description="Helical" evidence="11">
    <location>
        <begin position="271"/>
        <end position="290"/>
    </location>
</feature>
<dbReference type="AlphaFoldDB" id="A0A6I8SVM1"/>
<keyword evidence="7 11" id="KW-0472">Membrane</keyword>
<dbReference type="PROSITE" id="PS50262">
    <property type="entry name" value="G_PROTEIN_RECEP_F1_2"/>
    <property type="match status" value="1"/>
</dbReference>
<dbReference type="SUPFAM" id="SSF81321">
    <property type="entry name" value="Family A G protein-coupled receptor-like"/>
    <property type="match status" value="1"/>
</dbReference>
<evidence type="ECO:0000256" key="2">
    <source>
        <dbReference type="ARBA" id="ARBA00022475"/>
    </source>
</evidence>